<dbReference type="NCBIfam" id="TIGR00756">
    <property type="entry name" value="PPR"/>
    <property type="match status" value="1"/>
</dbReference>
<organism evidence="6 7">
    <name type="scientific">Wolfiporia cocos (strain MD-104)</name>
    <name type="common">Brown rot fungus</name>
    <dbReference type="NCBI Taxonomy" id="742152"/>
    <lineage>
        <taxon>Eukaryota</taxon>
        <taxon>Fungi</taxon>
        <taxon>Dikarya</taxon>
        <taxon>Basidiomycota</taxon>
        <taxon>Agaricomycotina</taxon>
        <taxon>Agaricomycetes</taxon>
        <taxon>Polyporales</taxon>
        <taxon>Phaeolaceae</taxon>
        <taxon>Wolfiporia</taxon>
    </lineage>
</organism>
<dbReference type="Gene3D" id="1.25.40.10">
    <property type="entry name" value="Tetratricopeptide repeat domain"/>
    <property type="match status" value="1"/>
</dbReference>
<evidence type="ECO:0000256" key="4">
    <source>
        <dbReference type="ARBA" id="ARBA00044511"/>
    </source>
</evidence>
<keyword evidence="7" id="KW-1185">Reference proteome</keyword>
<protein>
    <submittedName>
        <fullName evidence="6">Uncharacterized protein</fullName>
    </submittedName>
</protein>
<evidence type="ECO:0000256" key="1">
    <source>
        <dbReference type="ARBA" id="ARBA00006192"/>
    </source>
</evidence>
<comment type="subunit">
    <text evidence="4">Binds to mitochondrial small subunit 15S rRNA.</text>
</comment>
<accession>A0A2H3JP88</accession>
<dbReference type="Proteomes" id="UP000218811">
    <property type="component" value="Unassembled WGS sequence"/>
</dbReference>
<comment type="function">
    <text evidence="3">Regulates mitochondrial small subunit maturation by controlling 15S rRNA 5'-end processing. Localizes to the 5' precursor of the 15S rRNA in a position that is subsequently occupied by mS47 in the mature yeast mtSSU. Uses structure and sequence-specific RNA recognition, binding to a single-stranded region of the precursor and specifically recognizing bases -6 to -1. The exchange of Ccm1 for mS47 is coupled to the irreversible removal of precursor rRNA that is accompanied by conformational changes of the mitoribosomal proteins uS5m and mS26. These conformational changes signal completion of 5'-end rRNA processing through protection of the mature 5'-end of the 15S rRNA and stabilization of mS47. The removal of the 5' precursor together with the dissociation of Ccm1 may be catalyzed by the 5'-3' exoribonuclease Pet127. Involved in the specific removal of group I introns in mitochondrial encoded transcripts.</text>
</comment>
<evidence type="ECO:0000256" key="2">
    <source>
        <dbReference type="ARBA" id="ARBA00022737"/>
    </source>
</evidence>
<proteinExistence type="inferred from homology"/>
<evidence type="ECO:0000256" key="5">
    <source>
        <dbReference type="PROSITE-ProRule" id="PRU00708"/>
    </source>
</evidence>
<dbReference type="STRING" id="742152.A0A2H3JP88"/>
<evidence type="ECO:0000313" key="6">
    <source>
        <dbReference type="EMBL" id="PCH43992.1"/>
    </source>
</evidence>
<gene>
    <name evidence="6" type="ORF">WOLCODRAFT_168102</name>
</gene>
<dbReference type="AlphaFoldDB" id="A0A2H3JP88"/>
<evidence type="ECO:0000313" key="7">
    <source>
        <dbReference type="Proteomes" id="UP000218811"/>
    </source>
</evidence>
<sequence length="232" mass="25141">METAGFAMDESTHAIIISSYRVLGPNPTITAEAMEVLKMGAPSLDAHDMLQAMQILSIFDSLSKDDAVCPVHVDDITQRGGELLLPPDQVPPESEPPRPALVPKQDASTFTVLIHHLGKGGDLSRIQQVLEQMQASGVRPDSSTAAALVKSFFVAKQPDTAIQIVADIYPEYHHAQRLLRNLSLGAVTSRKPRILPDSLPVTAKVLNVLLQGALGTHGLKGMRVVQRLMHLR</sequence>
<reference evidence="6 7" key="1">
    <citation type="journal article" date="2012" name="Science">
        <title>The Paleozoic origin of enzymatic lignin decomposition reconstructed from 31 fungal genomes.</title>
        <authorList>
            <person name="Floudas D."/>
            <person name="Binder M."/>
            <person name="Riley R."/>
            <person name="Barry K."/>
            <person name="Blanchette R.A."/>
            <person name="Henrissat B."/>
            <person name="Martinez A.T."/>
            <person name="Otillar R."/>
            <person name="Spatafora J.W."/>
            <person name="Yadav J.S."/>
            <person name="Aerts A."/>
            <person name="Benoit I."/>
            <person name="Boyd A."/>
            <person name="Carlson A."/>
            <person name="Copeland A."/>
            <person name="Coutinho P.M."/>
            <person name="de Vries R.P."/>
            <person name="Ferreira P."/>
            <person name="Findley K."/>
            <person name="Foster B."/>
            <person name="Gaskell J."/>
            <person name="Glotzer D."/>
            <person name="Gorecki P."/>
            <person name="Heitman J."/>
            <person name="Hesse C."/>
            <person name="Hori C."/>
            <person name="Igarashi K."/>
            <person name="Jurgens J.A."/>
            <person name="Kallen N."/>
            <person name="Kersten P."/>
            <person name="Kohler A."/>
            <person name="Kuees U."/>
            <person name="Kumar T.K.A."/>
            <person name="Kuo A."/>
            <person name="LaButti K."/>
            <person name="Larrondo L.F."/>
            <person name="Lindquist E."/>
            <person name="Ling A."/>
            <person name="Lombard V."/>
            <person name="Lucas S."/>
            <person name="Lundell T."/>
            <person name="Martin R."/>
            <person name="McLaughlin D.J."/>
            <person name="Morgenstern I."/>
            <person name="Morin E."/>
            <person name="Murat C."/>
            <person name="Nagy L.G."/>
            <person name="Nolan M."/>
            <person name="Ohm R.A."/>
            <person name="Patyshakuliyeva A."/>
            <person name="Rokas A."/>
            <person name="Ruiz-Duenas F.J."/>
            <person name="Sabat G."/>
            <person name="Salamov A."/>
            <person name="Samejima M."/>
            <person name="Schmutz J."/>
            <person name="Slot J.C."/>
            <person name="St John F."/>
            <person name="Stenlid J."/>
            <person name="Sun H."/>
            <person name="Sun S."/>
            <person name="Syed K."/>
            <person name="Tsang A."/>
            <person name="Wiebenga A."/>
            <person name="Young D."/>
            <person name="Pisabarro A."/>
            <person name="Eastwood D.C."/>
            <person name="Martin F."/>
            <person name="Cullen D."/>
            <person name="Grigoriev I.V."/>
            <person name="Hibbett D.S."/>
        </authorList>
    </citation>
    <scope>NUCLEOTIDE SEQUENCE [LARGE SCALE GENOMIC DNA]</scope>
    <source>
        <strain evidence="6 7">MD-104</strain>
    </source>
</reference>
<dbReference type="PANTHER" id="PTHR47447">
    <property type="entry name" value="OS03G0856100 PROTEIN"/>
    <property type="match status" value="1"/>
</dbReference>
<name>A0A2H3JP88_WOLCO</name>
<dbReference type="InterPro" id="IPR002885">
    <property type="entry name" value="PPR_rpt"/>
</dbReference>
<comment type="similarity">
    <text evidence="1">Belongs to the CCM1 family.</text>
</comment>
<dbReference type="InterPro" id="IPR011990">
    <property type="entry name" value="TPR-like_helical_dom_sf"/>
</dbReference>
<evidence type="ECO:0000256" key="3">
    <source>
        <dbReference type="ARBA" id="ARBA00044493"/>
    </source>
</evidence>
<feature type="repeat" description="PPR" evidence="5">
    <location>
        <begin position="106"/>
        <end position="140"/>
    </location>
</feature>
<dbReference type="EMBL" id="KB468147">
    <property type="protein sequence ID" value="PCH43992.1"/>
    <property type="molecule type" value="Genomic_DNA"/>
</dbReference>
<keyword evidence="2" id="KW-0677">Repeat</keyword>
<dbReference type="PROSITE" id="PS51375">
    <property type="entry name" value="PPR"/>
    <property type="match status" value="1"/>
</dbReference>
<dbReference type="OrthoDB" id="185373at2759"/>
<dbReference type="PANTHER" id="PTHR47447:SF17">
    <property type="entry name" value="OS12G0638900 PROTEIN"/>
    <property type="match status" value="1"/>
</dbReference>